<dbReference type="SUPFAM" id="SSF52518">
    <property type="entry name" value="Thiamin diphosphate-binding fold (THDP-binding)"/>
    <property type="match status" value="2"/>
</dbReference>
<organism evidence="8">
    <name type="scientific">Acidicaldus sp</name>
    <dbReference type="NCBI Taxonomy" id="1872105"/>
    <lineage>
        <taxon>Bacteria</taxon>
        <taxon>Pseudomonadati</taxon>
        <taxon>Pseudomonadota</taxon>
        <taxon>Alphaproteobacteria</taxon>
        <taxon>Acetobacterales</taxon>
        <taxon>Acetobacteraceae</taxon>
        <taxon>Acidicaldus</taxon>
    </lineage>
</organism>
<dbReference type="InterPro" id="IPR011766">
    <property type="entry name" value="TPP_enzyme_TPP-bd"/>
</dbReference>
<dbReference type="PANTHER" id="PTHR18968:SF13">
    <property type="entry name" value="ACETOLACTATE SYNTHASE CATALYTIC SUBUNIT, MITOCHONDRIAL"/>
    <property type="match status" value="1"/>
</dbReference>
<dbReference type="InterPro" id="IPR000399">
    <property type="entry name" value="TPP-bd_CS"/>
</dbReference>
<gene>
    <name evidence="8" type="ORF">ENY07_09360</name>
</gene>
<evidence type="ECO:0000256" key="3">
    <source>
        <dbReference type="ARBA" id="ARBA00023052"/>
    </source>
</evidence>
<protein>
    <submittedName>
        <fullName evidence="8">Thiamine pyrophosphate-requiring protein</fullName>
    </submittedName>
</protein>
<dbReference type="GO" id="GO:0005948">
    <property type="term" value="C:acetolactate synthase complex"/>
    <property type="evidence" value="ECO:0007669"/>
    <property type="project" value="TreeGrafter"/>
</dbReference>
<evidence type="ECO:0000259" key="7">
    <source>
        <dbReference type="Pfam" id="PF02776"/>
    </source>
</evidence>
<reference evidence="8" key="1">
    <citation type="journal article" date="2020" name="mSystems">
        <title>Genome- and Community-Level Interaction Insights into Carbon Utilization and Element Cycling Functions of Hydrothermarchaeota in Hydrothermal Sediment.</title>
        <authorList>
            <person name="Zhou Z."/>
            <person name="Liu Y."/>
            <person name="Xu W."/>
            <person name="Pan J."/>
            <person name="Luo Z.H."/>
            <person name="Li M."/>
        </authorList>
    </citation>
    <scope>NUCLEOTIDE SEQUENCE</scope>
    <source>
        <strain evidence="8">SpSt-997</strain>
    </source>
</reference>
<dbReference type="CDD" id="cd07035">
    <property type="entry name" value="TPP_PYR_POX_like"/>
    <property type="match status" value="1"/>
</dbReference>
<dbReference type="InterPro" id="IPR029035">
    <property type="entry name" value="DHS-like_NAD/FAD-binding_dom"/>
</dbReference>
<evidence type="ECO:0000313" key="8">
    <source>
        <dbReference type="EMBL" id="HGC43408.1"/>
    </source>
</evidence>
<dbReference type="PANTHER" id="PTHR18968">
    <property type="entry name" value="THIAMINE PYROPHOSPHATE ENZYMES"/>
    <property type="match status" value="1"/>
</dbReference>
<dbReference type="GO" id="GO:0000287">
    <property type="term" value="F:magnesium ion binding"/>
    <property type="evidence" value="ECO:0007669"/>
    <property type="project" value="InterPro"/>
</dbReference>
<dbReference type="GO" id="GO:0009097">
    <property type="term" value="P:isoleucine biosynthetic process"/>
    <property type="evidence" value="ECO:0007669"/>
    <property type="project" value="TreeGrafter"/>
</dbReference>
<dbReference type="NCBIfam" id="NF004807">
    <property type="entry name" value="PRK06154.1"/>
    <property type="match status" value="1"/>
</dbReference>
<dbReference type="EMBL" id="DTQM01000182">
    <property type="protein sequence ID" value="HGC43408.1"/>
    <property type="molecule type" value="Genomic_DNA"/>
</dbReference>
<sequence length="541" mass="58396">MKVGDAIAEIMKREGVEILCGYPVNHLIEYAARADIRPIMVRQERIGLHMADAISRVTSGRTIGAFCMQHGPGAENAYGGVAQAFSESVPLLVIPQGYPRRIAGIDPNYSATREMRGVAKSAEWVALPAEVPNIMRRAFSRLKNGRGGPCIVEVPTDIWNEEIGDLDYTPVIRARTAPDPADVRRAAGLILEAKRPVIYAGTGVQWAEAWAPLRRFAELIGAPVTSSLGGKSSFPENHPLSLGSGGNAVPKPVHHFIAAADLIIGIGCSFTETNFGIKFPRGKKLIQATLDPSHLAKDLPIVAGLLGDAGLVLEALIGELSQTLKVPRDSAAMAREIAAVREAWMAEWQPMLRSNETPLSPYRVIAELMAATDPKNTIITHDAGSPRDQISPFWVSTEPMSYIGWGKTTQLGMGLGLAMGAKLARPEKLCINVWGDAAIGFTGMDFETAVRERIPILSILFNNFSMAIELKVMPISTEKYRATDISGDYAAMARAFGGHGERVTEPDEIAAAIRRGIAATEAGKPALLEFITAKETRISKF</sequence>
<feature type="domain" description="Thiamine pyrophosphate enzyme TPP-binding" evidence="6">
    <location>
        <begin position="382"/>
        <end position="529"/>
    </location>
</feature>
<evidence type="ECO:0000259" key="6">
    <source>
        <dbReference type="Pfam" id="PF02775"/>
    </source>
</evidence>
<dbReference type="InterPro" id="IPR045229">
    <property type="entry name" value="TPP_enz"/>
</dbReference>
<comment type="similarity">
    <text evidence="2 4">Belongs to the TPP enzyme family.</text>
</comment>
<comment type="cofactor">
    <cofactor evidence="1">
        <name>thiamine diphosphate</name>
        <dbReference type="ChEBI" id="CHEBI:58937"/>
    </cofactor>
</comment>
<keyword evidence="3 4" id="KW-0786">Thiamine pyrophosphate</keyword>
<dbReference type="Pfam" id="PF02776">
    <property type="entry name" value="TPP_enzyme_N"/>
    <property type="match status" value="1"/>
</dbReference>
<dbReference type="GO" id="GO:0030976">
    <property type="term" value="F:thiamine pyrophosphate binding"/>
    <property type="evidence" value="ECO:0007669"/>
    <property type="project" value="InterPro"/>
</dbReference>
<dbReference type="InterPro" id="IPR012001">
    <property type="entry name" value="Thiamin_PyroP_enz_TPP-bd_dom"/>
</dbReference>
<dbReference type="SUPFAM" id="SSF52467">
    <property type="entry name" value="DHS-like NAD/FAD-binding domain"/>
    <property type="match status" value="1"/>
</dbReference>
<evidence type="ECO:0000256" key="1">
    <source>
        <dbReference type="ARBA" id="ARBA00001964"/>
    </source>
</evidence>
<dbReference type="AlphaFoldDB" id="A0A8J4M6S5"/>
<dbReference type="GO" id="GO:0009099">
    <property type="term" value="P:L-valine biosynthetic process"/>
    <property type="evidence" value="ECO:0007669"/>
    <property type="project" value="TreeGrafter"/>
</dbReference>
<dbReference type="GO" id="GO:0050660">
    <property type="term" value="F:flavin adenine dinucleotide binding"/>
    <property type="evidence" value="ECO:0007669"/>
    <property type="project" value="TreeGrafter"/>
</dbReference>
<dbReference type="GO" id="GO:0003984">
    <property type="term" value="F:acetolactate synthase activity"/>
    <property type="evidence" value="ECO:0007669"/>
    <property type="project" value="TreeGrafter"/>
</dbReference>
<dbReference type="Pfam" id="PF02775">
    <property type="entry name" value="TPP_enzyme_C"/>
    <property type="match status" value="1"/>
</dbReference>
<feature type="domain" description="Thiamine pyrophosphate enzyme central" evidence="5">
    <location>
        <begin position="183"/>
        <end position="316"/>
    </location>
</feature>
<proteinExistence type="inferred from homology"/>
<name>A0A8J4M6S5_9PROT</name>
<evidence type="ECO:0000256" key="2">
    <source>
        <dbReference type="ARBA" id="ARBA00007812"/>
    </source>
</evidence>
<dbReference type="Gene3D" id="3.40.50.1220">
    <property type="entry name" value="TPP-binding domain"/>
    <property type="match status" value="1"/>
</dbReference>
<dbReference type="InterPro" id="IPR029061">
    <property type="entry name" value="THDP-binding"/>
</dbReference>
<evidence type="ECO:0000259" key="5">
    <source>
        <dbReference type="Pfam" id="PF00205"/>
    </source>
</evidence>
<dbReference type="Pfam" id="PF00205">
    <property type="entry name" value="TPP_enzyme_M"/>
    <property type="match status" value="1"/>
</dbReference>
<dbReference type="Gene3D" id="3.40.50.970">
    <property type="match status" value="2"/>
</dbReference>
<accession>A0A8J4M6S5</accession>
<feature type="domain" description="Thiamine pyrophosphate enzyme N-terminal TPP-binding" evidence="7">
    <location>
        <begin position="1"/>
        <end position="104"/>
    </location>
</feature>
<evidence type="ECO:0000256" key="4">
    <source>
        <dbReference type="RuleBase" id="RU362132"/>
    </source>
</evidence>
<dbReference type="InterPro" id="IPR012000">
    <property type="entry name" value="Thiamin_PyroP_enz_cen_dom"/>
</dbReference>
<comment type="caution">
    <text evidence="8">The sequence shown here is derived from an EMBL/GenBank/DDBJ whole genome shotgun (WGS) entry which is preliminary data.</text>
</comment>
<dbReference type="PROSITE" id="PS00187">
    <property type="entry name" value="TPP_ENZYMES"/>
    <property type="match status" value="1"/>
</dbReference>